<sequence>MAAHTPHAPHMGGSWERLVRGRICCELSTAHTYRSSRVTHGADPESFPVGQPPADGSRDISTPLKNVPENSGERVRRSQRCSGRDGCENTSPRCRDVTSGQRGGHRSKSETRSSSPTPPYHVTRGRGASSNGSTQGSTGASGGHSHGPWTAETTNCAPGGPAYRSGVVARSDRGWIVDGRITTALRGCRCVRRLVDKEM</sequence>
<comment type="caution">
    <text evidence="2">The sequence shown here is derived from an EMBL/GenBank/DDBJ whole genome shotgun (WGS) entry which is preliminary data.</text>
</comment>
<evidence type="ECO:0000313" key="3">
    <source>
        <dbReference type="Proteomes" id="UP000299102"/>
    </source>
</evidence>
<dbReference type="AlphaFoldDB" id="A0A4C1Z4L4"/>
<gene>
    <name evidence="2" type="ORF">EVAR_65634_1</name>
</gene>
<evidence type="ECO:0000256" key="1">
    <source>
        <dbReference type="SAM" id="MobiDB-lite"/>
    </source>
</evidence>
<feature type="compositionally biased region" description="Basic and acidic residues" evidence="1">
    <location>
        <begin position="71"/>
        <end position="87"/>
    </location>
</feature>
<name>A0A4C1Z4L4_EUMVA</name>
<organism evidence="2 3">
    <name type="scientific">Eumeta variegata</name>
    <name type="common">Bagworm moth</name>
    <name type="synonym">Eumeta japonica</name>
    <dbReference type="NCBI Taxonomy" id="151549"/>
    <lineage>
        <taxon>Eukaryota</taxon>
        <taxon>Metazoa</taxon>
        <taxon>Ecdysozoa</taxon>
        <taxon>Arthropoda</taxon>
        <taxon>Hexapoda</taxon>
        <taxon>Insecta</taxon>
        <taxon>Pterygota</taxon>
        <taxon>Neoptera</taxon>
        <taxon>Endopterygota</taxon>
        <taxon>Lepidoptera</taxon>
        <taxon>Glossata</taxon>
        <taxon>Ditrysia</taxon>
        <taxon>Tineoidea</taxon>
        <taxon>Psychidae</taxon>
        <taxon>Oiketicinae</taxon>
        <taxon>Eumeta</taxon>
    </lineage>
</organism>
<protein>
    <submittedName>
        <fullName evidence="2">Uncharacterized protein</fullName>
    </submittedName>
</protein>
<evidence type="ECO:0000313" key="2">
    <source>
        <dbReference type="EMBL" id="GBP83546.1"/>
    </source>
</evidence>
<accession>A0A4C1Z4L4</accession>
<dbReference type="Proteomes" id="UP000299102">
    <property type="component" value="Unassembled WGS sequence"/>
</dbReference>
<feature type="compositionally biased region" description="Low complexity" evidence="1">
    <location>
        <begin position="127"/>
        <end position="138"/>
    </location>
</feature>
<feature type="region of interest" description="Disordered" evidence="1">
    <location>
        <begin position="34"/>
        <end position="158"/>
    </location>
</feature>
<keyword evidence="3" id="KW-1185">Reference proteome</keyword>
<dbReference type="EMBL" id="BGZK01001626">
    <property type="protein sequence ID" value="GBP83546.1"/>
    <property type="molecule type" value="Genomic_DNA"/>
</dbReference>
<reference evidence="2 3" key="1">
    <citation type="journal article" date="2019" name="Commun. Biol.">
        <title>The bagworm genome reveals a unique fibroin gene that provides high tensile strength.</title>
        <authorList>
            <person name="Kono N."/>
            <person name="Nakamura H."/>
            <person name="Ohtoshi R."/>
            <person name="Tomita M."/>
            <person name="Numata K."/>
            <person name="Arakawa K."/>
        </authorList>
    </citation>
    <scope>NUCLEOTIDE SEQUENCE [LARGE SCALE GENOMIC DNA]</scope>
</reference>
<proteinExistence type="predicted"/>